<name>A0A6J7SIK6_9ZZZZ</name>
<dbReference type="EMBL" id="CAFBPZ010000089">
    <property type="protein sequence ID" value="CAB5040816.1"/>
    <property type="molecule type" value="Genomic_DNA"/>
</dbReference>
<dbReference type="PROSITE" id="PS51257">
    <property type="entry name" value="PROKAR_LIPOPROTEIN"/>
    <property type="match status" value="1"/>
</dbReference>
<dbReference type="InterPro" id="IPR007485">
    <property type="entry name" value="LPS_assembly_LptE"/>
</dbReference>
<reference evidence="1" key="1">
    <citation type="submission" date="2020-05" db="EMBL/GenBank/DDBJ databases">
        <authorList>
            <person name="Chiriac C."/>
            <person name="Salcher M."/>
            <person name="Ghai R."/>
            <person name="Kavagutti S V."/>
        </authorList>
    </citation>
    <scope>NUCLEOTIDE SEQUENCE</scope>
</reference>
<sequence length="170" mass="18837">MKYLFPALLSLALCSCANYQMGSTPKAPGMTDIKVVYLPTVQNETDETDIPGIVSNAILQEIDRDGTFRHGRKDESDAILEVTVKKIERVPIRQSTQQFLTTLQYQLILVLEYRLYNMKEKKDAIGKTKATGTTTFFVGGDQTESQRQAFPLAAVSAAQAVVSSIANRGW</sequence>
<dbReference type="Pfam" id="PF04390">
    <property type="entry name" value="LptE"/>
    <property type="match status" value="1"/>
</dbReference>
<organism evidence="1">
    <name type="scientific">freshwater metagenome</name>
    <dbReference type="NCBI Taxonomy" id="449393"/>
    <lineage>
        <taxon>unclassified sequences</taxon>
        <taxon>metagenomes</taxon>
        <taxon>ecological metagenomes</taxon>
    </lineage>
</organism>
<dbReference type="GO" id="GO:0019867">
    <property type="term" value="C:outer membrane"/>
    <property type="evidence" value="ECO:0007669"/>
    <property type="project" value="InterPro"/>
</dbReference>
<proteinExistence type="predicted"/>
<gene>
    <name evidence="1" type="ORF">UFOPK4237_01209</name>
</gene>
<evidence type="ECO:0000313" key="1">
    <source>
        <dbReference type="EMBL" id="CAB5040816.1"/>
    </source>
</evidence>
<protein>
    <submittedName>
        <fullName evidence="1">Unannotated protein</fullName>
    </submittedName>
</protein>
<dbReference type="AlphaFoldDB" id="A0A6J7SIK6"/>
<dbReference type="GO" id="GO:0043165">
    <property type="term" value="P:Gram-negative-bacterium-type cell outer membrane assembly"/>
    <property type="evidence" value="ECO:0007669"/>
    <property type="project" value="InterPro"/>
</dbReference>
<accession>A0A6J7SIK6</accession>